<dbReference type="Pfam" id="PF20684">
    <property type="entry name" value="Fung_rhodopsin"/>
    <property type="match status" value="2"/>
</dbReference>
<evidence type="ECO:0000256" key="2">
    <source>
        <dbReference type="ARBA" id="ARBA00022692"/>
    </source>
</evidence>
<feature type="compositionally biased region" description="Pro residues" evidence="6">
    <location>
        <begin position="10"/>
        <end position="19"/>
    </location>
</feature>
<comment type="similarity">
    <text evidence="5">Belongs to the SAT4 family.</text>
</comment>
<evidence type="ECO:0000256" key="3">
    <source>
        <dbReference type="ARBA" id="ARBA00022989"/>
    </source>
</evidence>
<feature type="transmembrane region" description="Helical" evidence="7">
    <location>
        <begin position="505"/>
        <end position="527"/>
    </location>
</feature>
<evidence type="ECO:0000256" key="7">
    <source>
        <dbReference type="SAM" id="Phobius"/>
    </source>
</evidence>
<feature type="transmembrane region" description="Helical" evidence="7">
    <location>
        <begin position="142"/>
        <end position="169"/>
    </location>
</feature>
<feature type="transmembrane region" description="Helical" evidence="7">
    <location>
        <begin position="539"/>
        <end position="567"/>
    </location>
</feature>
<evidence type="ECO:0000256" key="1">
    <source>
        <dbReference type="ARBA" id="ARBA00004141"/>
    </source>
</evidence>
<protein>
    <recommendedName>
        <fullName evidence="8">Rhodopsin domain-containing protein</fullName>
    </recommendedName>
</protein>
<feature type="compositionally biased region" description="Basic and acidic residues" evidence="6">
    <location>
        <begin position="392"/>
        <end position="403"/>
    </location>
</feature>
<feature type="region of interest" description="Disordered" evidence="6">
    <location>
        <begin position="1"/>
        <end position="20"/>
    </location>
</feature>
<feature type="domain" description="Rhodopsin" evidence="8">
    <location>
        <begin position="47"/>
        <end position="292"/>
    </location>
</feature>
<feature type="transmembrane region" description="Helical" evidence="7">
    <location>
        <begin position="189"/>
        <end position="212"/>
    </location>
</feature>
<dbReference type="InterPro" id="IPR052337">
    <property type="entry name" value="SAT4-like"/>
</dbReference>
<feature type="region of interest" description="Disordered" evidence="6">
    <location>
        <begin position="381"/>
        <end position="403"/>
    </location>
</feature>
<evidence type="ECO:0000313" key="9">
    <source>
        <dbReference type="EMBL" id="VIO56398.1"/>
    </source>
</evidence>
<sequence>MDFSSLYPRTGPPPFPNPTTLPTTPLQQKGLAALFIFPSLSIIIVSMRIYSRVTARTIGLDDYLILGALFFALLMIGPLYMFMKLNYWGFRAYDVPKDLNLAAGFWWNFLVQMFYNPVLALVKASILFFLLRLGGHKTSIRYAIYGLNIFNALHAVAIFFTALFQCWPIEANWDFPLRDEPGVKCVSNWFHVIASCITIVTDFLVIALPYWIVLGLTMRWATKIAVMSVFVLGTSVGIIGILRVISIHHQLVEGPSPGEDTFYTVLPVWGAVETNIAIISASIPALRPLFRRWFPALFGSTGEASATPYADRYGNGSRGTHGLRSHNHESIHLKDLRGARNQRTEIRSVSPTGSEEEIMTYDGIMRTTNINVAYEDTSRYNRTETGTTESRTSSEVRYESKMPEARSGMSDPVIEGWTLYAVGVAATFLRFYARMRVDGFRSLKAEDYLMLLSIIFYTIQTTLAYNIGILAHGLANNGMSEAERASISPSDPEYDLRVIGSKIQVAGWTIYSALIWSLKLSMLYFYTRLTNGLGRQYRIRIYVGFALVIGTFVATMIAIFAACRPFSKYWQISPDPGNACQAAISKPIVWASFASNVSTDIYLIAIPLPMLWGSSLKTIKKIASSIVLGSGIFVLVCATLKSVFVLVDPVHGAQLAGVWGTREAFVAVMTTNLPILFPLFRVWLTPVFGSILRSSHKPSYQYPTGFQTIGGGGRSGKSSDPRRGPPTGNPISGNMSFNNSEERIVKIEAHGMSNLNQEGSKGVQKGIMVSNMVEIVLEDKKDGGSRGTSDSERSW</sequence>
<comment type="subcellular location">
    <subcellularLocation>
        <location evidence="1">Membrane</location>
        <topology evidence="1">Multi-pass membrane protein</topology>
    </subcellularLocation>
</comment>
<gene>
    <name evidence="9" type="ORF">FUG_LOCUS211543</name>
</gene>
<dbReference type="PANTHER" id="PTHR33048:SF129">
    <property type="entry name" value="INTEGRAL MEMBRANE PROTEIN-RELATED"/>
    <property type="match status" value="1"/>
</dbReference>
<keyword evidence="3 7" id="KW-1133">Transmembrane helix</keyword>
<accession>A0A4E9DZK7</accession>
<evidence type="ECO:0000256" key="6">
    <source>
        <dbReference type="SAM" id="MobiDB-lite"/>
    </source>
</evidence>
<feature type="transmembrane region" description="Helical" evidence="7">
    <location>
        <begin position="103"/>
        <end position="130"/>
    </location>
</feature>
<name>A0A4E9DZK7_GIBZA</name>
<feature type="transmembrane region" description="Helical" evidence="7">
    <location>
        <begin position="448"/>
        <end position="471"/>
    </location>
</feature>
<feature type="region of interest" description="Disordered" evidence="6">
    <location>
        <begin position="703"/>
        <end position="737"/>
    </location>
</feature>
<feature type="transmembrane region" description="Helical" evidence="7">
    <location>
        <begin position="63"/>
        <end position="83"/>
    </location>
</feature>
<proteinExistence type="inferred from homology"/>
<dbReference type="EMBL" id="CAAKMV010000124">
    <property type="protein sequence ID" value="VIO56398.1"/>
    <property type="molecule type" value="Genomic_DNA"/>
</dbReference>
<evidence type="ECO:0000256" key="4">
    <source>
        <dbReference type="ARBA" id="ARBA00023136"/>
    </source>
</evidence>
<keyword evidence="2 7" id="KW-0812">Transmembrane</keyword>
<dbReference type="AlphaFoldDB" id="A0A4E9DZK7"/>
<feature type="domain" description="Rhodopsin" evidence="8">
    <location>
        <begin position="429"/>
        <end position="681"/>
    </location>
</feature>
<reference evidence="9" key="1">
    <citation type="submission" date="2019-04" db="EMBL/GenBank/DDBJ databases">
        <authorList>
            <person name="Melise S."/>
            <person name="Noan J."/>
            <person name="Okalmin O."/>
        </authorList>
    </citation>
    <scope>NUCLEOTIDE SEQUENCE</scope>
    <source>
        <strain evidence="9">FN9</strain>
    </source>
</reference>
<dbReference type="InterPro" id="IPR049326">
    <property type="entry name" value="Rhodopsin_dom_fungi"/>
</dbReference>
<feature type="transmembrane region" description="Helical" evidence="7">
    <location>
        <begin position="664"/>
        <end position="684"/>
    </location>
</feature>
<dbReference type="PANTHER" id="PTHR33048">
    <property type="entry name" value="PTH11-LIKE INTEGRAL MEMBRANE PROTEIN (AFU_ORTHOLOGUE AFUA_5G11245)"/>
    <property type="match status" value="1"/>
</dbReference>
<keyword evidence="4 7" id="KW-0472">Membrane</keyword>
<feature type="transmembrane region" description="Helical" evidence="7">
    <location>
        <begin position="622"/>
        <end position="644"/>
    </location>
</feature>
<organism evidence="9">
    <name type="scientific">Gibberella zeae</name>
    <name type="common">Wheat head blight fungus</name>
    <name type="synonym">Fusarium graminearum</name>
    <dbReference type="NCBI Taxonomy" id="5518"/>
    <lineage>
        <taxon>Eukaryota</taxon>
        <taxon>Fungi</taxon>
        <taxon>Dikarya</taxon>
        <taxon>Ascomycota</taxon>
        <taxon>Pezizomycotina</taxon>
        <taxon>Sordariomycetes</taxon>
        <taxon>Hypocreomycetidae</taxon>
        <taxon>Hypocreales</taxon>
        <taxon>Nectriaceae</taxon>
        <taxon>Fusarium</taxon>
    </lineage>
</organism>
<dbReference type="GO" id="GO:0016020">
    <property type="term" value="C:membrane"/>
    <property type="evidence" value="ECO:0007669"/>
    <property type="project" value="UniProtKB-SubCell"/>
</dbReference>
<evidence type="ECO:0000259" key="8">
    <source>
        <dbReference type="Pfam" id="PF20684"/>
    </source>
</evidence>
<evidence type="ECO:0000256" key="5">
    <source>
        <dbReference type="ARBA" id="ARBA00038359"/>
    </source>
</evidence>
<feature type="transmembrane region" description="Helical" evidence="7">
    <location>
        <begin position="31"/>
        <end position="51"/>
    </location>
</feature>
<feature type="transmembrane region" description="Helical" evidence="7">
    <location>
        <begin position="266"/>
        <end position="286"/>
    </location>
</feature>
<feature type="transmembrane region" description="Helical" evidence="7">
    <location>
        <begin position="224"/>
        <end position="246"/>
    </location>
</feature>